<feature type="transmembrane region" description="Helical" evidence="1">
    <location>
        <begin position="21"/>
        <end position="42"/>
    </location>
</feature>
<organism evidence="3 4">
    <name type="scientific">Dyadobacter psychrophilus</name>
    <dbReference type="NCBI Taxonomy" id="651661"/>
    <lineage>
        <taxon>Bacteria</taxon>
        <taxon>Pseudomonadati</taxon>
        <taxon>Bacteroidota</taxon>
        <taxon>Cytophagia</taxon>
        <taxon>Cytophagales</taxon>
        <taxon>Spirosomataceae</taxon>
        <taxon>Dyadobacter</taxon>
    </lineage>
</organism>
<proteinExistence type="predicted"/>
<dbReference type="RefSeq" id="WP_082213588.1">
    <property type="nucleotide sequence ID" value="NZ_FUZA01000001.1"/>
</dbReference>
<dbReference type="EMBL" id="FUZA01000001">
    <property type="protein sequence ID" value="SKB56911.1"/>
    <property type="molecule type" value="Genomic_DNA"/>
</dbReference>
<keyword evidence="4" id="KW-1185">Reference proteome</keyword>
<sequence>METPRNEFIWRKAKKRASFKVHLSTYLVINAGLWLLWAVTAFPHFGNDHLPWPIFPMVGWGIGLATHFATAYGNLDEKGLAEREYEKLMRS</sequence>
<evidence type="ECO:0000256" key="1">
    <source>
        <dbReference type="SAM" id="Phobius"/>
    </source>
</evidence>
<dbReference type="STRING" id="651661.SAMN05660293_01086"/>
<keyword evidence="1" id="KW-0472">Membrane</keyword>
<feature type="domain" description="2TM" evidence="2">
    <location>
        <begin position="12"/>
        <end position="89"/>
    </location>
</feature>
<feature type="transmembrane region" description="Helical" evidence="1">
    <location>
        <begin position="54"/>
        <end position="75"/>
    </location>
</feature>
<dbReference type="AlphaFoldDB" id="A0A1T5CC31"/>
<reference evidence="4" key="1">
    <citation type="submission" date="2017-02" db="EMBL/GenBank/DDBJ databases">
        <authorList>
            <person name="Varghese N."/>
            <person name="Submissions S."/>
        </authorList>
    </citation>
    <scope>NUCLEOTIDE SEQUENCE [LARGE SCALE GENOMIC DNA]</scope>
    <source>
        <strain evidence="4">DSM 22270</strain>
    </source>
</reference>
<keyword evidence="1" id="KW-0812">Transmembrane</keyword>
<dbReference type="Proteomes" id="UP000190897">
    <property type="component" value="Unassembled WGS sequence"/>
</dbReference>
<keyword evidence="1" id="KW-1133">Transmembrane helix</keyword>
<dbReference type="OrthoDB" id="8965954at2"/>
<evidence type="ECO:0000313" key="4">
    <source>
        <dbReference type="Proteomes" id="UP000190897"/>
    </source>
</evidence>
<name>A0A1T5CC31_9BACT</name>
<dbReference type="Pfam" id="PF13239">
    <property type="entry name" value="2TM"/>
    <property type="match status" value="1"/>
</dbReference>
<protein>
    <submittedName>
        <fullName evidence="3">2TM domain-containing protein</fullName>
    </submittedName>
</protein>
<dbReference type="InterPro" id="IPR025698">
    <property type="entry name" value="2TM_dom"/>
</dbReference>
<evidence type="ECO:0000259" key="2">
    <source>
        <dbReference type="Pfam" id="PF13239"/>
    </source>
</evidence>
<gene>
    <name evidence="3" type="ORF">SAMN05660293_01086</name>
</gene>
<accession>A0A1T5CC31</accession>
<evidence type="ECO:0000313" key="3">
    <source>
        <dbReference type="EMBL" id="SKB56911.1"/>
    </source>
</evidence>